<dbReference type="InterPro" id="IPR000209">
    <property type="entry name" value="Peptidase_S8/S53_dom"/>
</dbReference>
<dbReference type="GO" id="GO:0006508">
    <property type="term" value="P:proteolysis"/>
    <property type="evidence" value="ECO:0007669"/>
    <property type="project" value="UniProtKB-KW"/>
</dbReference>
<dbReference type="GO" id="GO:0004252">
    <property type="term" value="F:serine-type endopeptidase activity"/>
    <property type="evidence" value="ECO:0007669"/>
    <property type="project" value="InterPro"/>
</dbReference>
<evidence type="ECO:0000256" key="6">
    <source>
        <dbReference type="ARBA" id="ARBA00022837"/>
    </source>
</evidence>
<dbReference type="SMART" id="SM00944">
    <property type="entry name" value="Pro-kuma_activ"/>
    <property type="match status" value="1"/>
</dbReference>
<gene>
    <name evidence="10" type="ORF">COM27_25465</name>
</gene>
<dbReference type="SUPFAM" id="SSF54897">
    <property type="entry name" value="Protease propeptides/inhibitors"/>
    <property type="match status" value="1"/>
</dbReference>
<comment type="cofactor">
    <cofactor evidence="1">
        <name>Ca(2+)</name>
        <dbReference type="ChEBI" id="CHEBI:29108"/>
    </cofactor>
</comment>
<dbReference type="Pfam" id="PF09286">
    <property type="entry name" value="Pro-kuma_activ"/>
    <property type="match status" value="1"/>
</dbReference>
<protein>
    <submittedName>
        <fullName evidence="10">Peptidase S53</fullName>
    </submittedName>
</protein>
<name>A0A2B6RN57_9BACI</name>
<keyword evidence="2" id="KW-0645">Protease</keyword>
<dbReference type="RefSeq" id="WP_098708102.1">
    <property type="nucleotide sequence ID" value="NZ_NVIY01000047.1"/>
</dbReference>
<dbReference type="PANTHER" id="PTHR14218:SF15">
    <property type="entry name" value="TRIPEPTIDYL-PEPTIDASE 1"/>
    <property type="match status" value="1"/>
</dbReference>
<reference evidence="10 11" key="1">
    <citation type="submission" date="2017-09" db="EMBL/GenBank/DDBJ databases">
        <title>Large-scale bioinformatics analysis of Bacillus genomes uncovers conserved roles of natural products in bacterial physiology.</title>
        <authorList>
            <consortium name="Agbiome Team Llc"/>
            <person name="Bleich R.M."/>
            <person name="Grubbs K.J."/>
            <person name="Santa Maria K.C."/>
            <person name="Allen S.E."/>
            <person name="Farag S."/>
            <person name="Shank E.A."/>
            <person name="Bowers A."/>
        </authorList>
    </citation>
    <scope>NUCLEOTIDE SEQUENCE [LARGE SCALE GENOMIC DNA]</scope>
    <source>
        <strain evidence="10 11">AFS065610</strain>
    </source>
</reference>
<keyword evidence="4" id="KW-0378">Hydrolase</keyword>
<dbReference type="Proteomes" id="UP000223472">
    <property type="component" value="Unassembled WGS sequence"/>
</dbReference>
<keyword evidence="6" id="KW-0106">Calcium</keyword>
<evidence type="ECO:0000256" key="7">
    <source>
        <dbReference type="ARBA" id="ARBA00023145"/>
    </source>
</evidence>
<dbReference type="InterPro" id="IPR030400">
    <property type="entry name" value="Sedolisin_dom"/>
</dbReference>
<dbReference type="GO" id="GO:0046872">
    <property type="term" value="F:metal ion binding"/>
    <property type="evidence" value="ECO:0007669"/>
    <property type="project" value="UniProtKB-KW"/>
</dbReference>
<dbReference type="CDD" id="cd11377">
    <property type="entry name" value="Pro-peptidase_S53"/>
    <property type="match status" value="1"/>
</dbReference>
<dbReference type="EMBL" id="NVIY01000047">
    <property type="protein sequence ID" value="PGD30194.1"/>
    <property type="molecule type" value="Genomic_DNA"/>
</dbReference>
<dbReference type="SUPFAM" id="SSF52743">
    <property type="entry name" value="Subtilisin-like"/>
    <property type="match status" value="1"/>
</dbReference>
<proteinExistence type="predicted"/>
<sequence>MNKNLVKVPGSERDVLSSAKKVAPADPNEKMLVTIVVRRPSTTAKLTSMIEKATNSPLSERGHLSREEFASNHGANPNDLKKVEDFVKEQGLEVKDINIAAGTVVLAGTVDKFSTAFGVELAHYEHPDFTYRGRTGHVHVPEELADIVEAVLGLDNRPQVSPHICVLEEAKVVSAAARKTFTPPEVAKLYNFPSLNCKDQCIAIVEFGGGYKTSDMVQYFNRLGVSQPELVDVLVDGAHNQTGVRADSEVQLDIEVAAAVAPGVRIAMYFAPNTDKGFLDAITNAIHDPRNKPSVISISWGAPESLWSEQAREALNRVFQDAASLGITICCASGDNGSSDYEHNNPRNPVPDQLLHADFPASSPFVLACGGTRLEGTDHTITNEIVWNNSPRSPIATGGGVSNVFPLPSWQINAHVPASANLGGQVKRAIPDVAGNADPETGYQIAVNGQQTVTGGTSAVAPLWAGLIANINQKLGHSVGFINPVLYKLSAQNGIFHDITIGNNNITNGNGAYKASSGWDACTGLGSPDGTKLMNALENFHS</sequence>
<evidence type="ECO:0000256" key="1">
    <source>
        <dbReference type="ARBA" id="ARBA00001913"/>
    </source>
</evidence>
<dbReference type="PROSITE" id="PS51695">
    <property type="entry name" value="SEDOLISIN"/>
    <property type="match status" value="1"/>
</dbReference>
<dbReference type="InterPro" id="IPR050819">
    <property type="entry name" value="Tripeptidyl-peptidase_I"/>
</dbReference>
<evidence type="ECO:0000256" key="8">
    <source>
        <dbReference type="SAM" id="MobiDB-lite"/>
    </source>
</evidence>
<evidence type="ECO:0000313" key="10">
    <source>
        <dbReference type="EMBL" id="PGD30194.1"/>
    </source>
</evidence>
<accession>A0A2B6RN57</accession>
<evidence type="ECO:0000259" key="9">
    <source>
        <dbReference type="PROSITE" id="PS51695"/>
    </source>
</evidence>
<evidence type="ECO:0000313" key="11">
    <source>
        <dbReference type="Proteomes" id="UP000223472"/>
    </source>
</evidence>
<keyword evidence="3" id="KW-0479">Metal-binding</keyword>
<keyword evidence="7" id="KW-0865">Zymogen</keyword>
<evidence type="ECO:0000256" key="5">
    <source>
        <dbReference type="ARBA" id="ARBA00022825"/>
    </source>
</evidence>
<dbReference type="GO" id="GO:0008240">
    <property type="term" value="F:tripeptidyl-peptidase activity"/>
    <property type="evidence" value="ECO:0007669"/>
    <property type="project" value="TreeGrafter"/>
</dbReference>
<dbReference type="CDD" id="cd04056">
    <property type="entry name" value="Peptidases_S53"/>
    <property type="match status" value="1"/>
</dbReference>
<dbReference type="PANTHER" id="PTHR14218">
    <property type="entry name" value="PROTEASE S8 TRIPEPTIDYL PEPTIDASE I CLN2"/>
    <property type="match status" value="1"/>
</dbReference>
<feature type="region of interest" description="Disordered" evidence="8">
    <location>
        <begin position="1"/>
        <end position="22"/>
    </location>
</feature>
<dbReference type="InterPro" id="IPR015366">
    <property type="entry name" value="S53_propep"/>
</dbReference>
<keyword evidence="5" id="KW-0720">Serine protease</keyword>
<dbReference type="InterPro" id="IPR036852">
    <property type="entry name" value="Peptidase_S8/S53_dom_sf"/>
</dbReference>
<organism evidence="10 11">
    <name type="scientific">Bacillus wiedmannii</name>
    <dbReference type="NCBI Taxonomy" id="1890302"/>
    <lineage>
        <taxon>Bacteria</taxon>
        <taxon>Bacillati</taxon>
        <taxon>Bacillota</taxon>
        <taxon>Bacilli</taxon>
        <taxon>Bacillales</taxon>
        <taxon>Bacillaceae</taxon>
        <taxon>Bacillus</taxon>
        <taxon>Bacillus cereus group</taxon>
    </lineage>
</organism>
<evidence type="ECO:0000256" key="3">
    <source>
        <dbReference type="ARBA" id="ARBA00022723"/>
    </source>
</evidence>
<feature type="domain" description="Peptidase S53" evidence="9">
    <location>
        <begin position="180"/>
        <end position="540"/>
    </location>
</feature>
<evidence type="ECO:0000256" key="4">
    <source>
        <dbReference type="ARBA" id="ARBA00022801"/>
    </source>
</evidence>
<dbReference type="Pfam" id="PF00082">
    <property type="entry name" value="Peptidase_S8"/>
    <property type="match status" value="1"/>
</dbReference>
<dbReference type="AlphaFoldDB" id="A0A2B6RN57"/>
<comment type="caution">
    <text evidence="10">The sequence shown here is derived from an EMBL/GenBank/DDBJ whole genome shotgun (WGS) entry which is preliminary data.</text>
</comment>
<evidence type="ECO:0000256" key="2">
    <source>
        <dbReference type="ARBA" id="ARBA00022670"/>
    </source>
</evidence>
<dbReference type="Gene3D" id="3.40.50.200">
    <property type="entry name" value="Peptidase S8/S53 domain"/>
    <property type="match status" value="1"/>
</dbReference>